<reference evidence="1" key="1">
    <citation type="submission" date="2020-11" db="EMBL/GenBank/DDBJ databases">
        <authorList>
            <person name="Tran Van P."/>
        </authorList>
    </citation>
    <scope>NUCLEOTIDE SEQUENCE</scope>
</reference>
<proteinExistence type="predicted"/>
<dbReference type="OrthoDB" id="6523597at2759"/>
<evidence type="ECO:0000313" key="1">
    <source>
        <dbReference type="EMBL" id="CAD7661979.1"/>
    </source>
</evidence>
<accession>A0A7R9MKL2</accession>
<dbReference type="EMBL" id="OC940601">
    <property type="protein sequence ID" value="CAD7661979.1"/>
    <property type="molecule type" value="Genomic_DNA"/>
</dbReference>
<gene>
    <name evidence="1" type="ORF">ONB1V03_LOCUS18539</name>
</gene>
<name>A0A7R9MKL2_9ACAR</name>
<dbReference type="Proteomes" id="UP000728032">
    <property type="component" value="Unassembled WGS sequence"/>
</dbReference>
<protein>
    <submittedName>
        <fullName evidence="1">Uncharacterized protein</fullName>
    </submittedName>
</protein>
<sequence>MGIVKKSLKLGTALGVTYLTVEQRLWSQLSHKDISDKLAIVTKYGQQVQTFVTQKTGVDVKQWKPYTLQSYDPKSVWNRLVKTGFRTSADFRLKPFITKVQKLLETTTK</sequence>
<dbReference type="EMBL" id="CAJPVJ010025776">
    <property type="protein sequence ID" value="CAG2179115.1"/>
    <property type="molecule type" value="Genomic_DNA"/>
</dbReference>
<dbReference type="AlphaFoldDB" id="A0A7R9MKL2"/>
<keyword evidence="2" id="KW-1185">Reference proteome</keyword>
<evidence type="ECO:0000313" key="2">
    <source>
        <dbReference type="Proteomes" id="UP000728032"/>
    </source>
</evidence>
<organism evidence="1">
    <name type="scientific">Oppiella nova</name>
    <dbReference type="NCBI Taxonomy" id="334625"/>
    <lineage>
        <taxon>Eukaryota</taxon>
        <taxon>Metazoa</taxon>
        <taxon>Ecdysozoa</taxon>
        <taxon>Arthropoda</taxon>
        <taxon>Chelicerata</taxon>
        <taxon>Arachnida</taxon>
        <taxon>Acari</taxon>
        <taxon>Acariformes</taxon>
        <taxon>Sarcoptiformes</taxon>
        <taxon>Oribatida</taxon>
        <taxon>Brachypylina</taxon>
        <taxon>Oppioidea</taxon>
        <taxon>Oppiidae</taxon>
        <taxon>Oppiella</taxon>
    </lineage>
</organism>